<proteinExistence type="predicted"/>
<organism evidence="2 3">
    <name type="scientific">Enterococcus lemanii</name>
    <dbReference type="NCBI Taxonomy" id="1159752"/>
    <lineage>
        <taxon>Bacteria</taxon>
        <taxon>Bacillati</taxon>
        <taxon>Bacillota</taxon>
        <taxon>Bacilli</taxon>
        <taxon>Lactobacillales</taxon>
        <taxon>Enterococcaceae</taxon>
        <taxon>Enterococcus</taxon>
    </lineage>
</organism>
<keyword evidence="3" id="KW-1185">Reference proteome</keyword>
<keyword evidence="1" id="KW-1133">Transmembrane helix</keyword>
<dbReference type="Pfam" id="PF06612">
    <property type="entry name" value="DUF1146"/>
    <property type="match status" value="1"/>
</dbReference>
<evidence type="ECO:0000313" key="3">
    <source>
        <dbReference type="Proteomes" id="UP001595969"/>
    </source>
</evidence>
<dbReference type="NCBIfam" id="TIGR02327">
    <property type="entry name" value="int_mem_ywzB"/>
    <property type="match status" value="1"/>
</dbReference>
<accession>A0ABV9MY20</accession>
<name>A0ABV9MY20_9ENTE</name>
<evidence type="ECO:0000256" key="1">
    <source>
        <dbReference type="SAM" id="Phobius"/>
    </source>
</evidence>
<reference evidence="3" key="1">
    <citation type="journal article" date="2019" name="Int. J. Syst. Evol. Microbiol.">
        <title>The Global Catalogue of Microorganisms (GCM) 10K type strain sequencing project: providing services to taxonomists for standard genome sequencing and annotation.</title>
        <authorList>
            <consortium name="The Broad Institute Genomics Platform"/>
            <consortium name="The Broad Institute Genome Sequencing Center for Infectious Disease"/>
            <person name="Wu L."/>
            <person name="Ma J."/>
        </authorList>
    </citation>
    <scope>NUCLEOTIDE SEQUENCE [LARGE SCALE GENOMIC DNA]</scope>
    <source>
        <strain evidence="3">CGMCC 1.19032</strain>
    </source>
</reference>
<feature type="transmembrane region" description="Helical" evidence="1">
    <location>
        <begin position="12"/>
        <end position="31"/>
    </location>
</feature>
<dbReference type="EMBL" id="JBHSGS010000059">
    <property type="protein sequence ID" value="MFC4720195.1"/>
    <property type="molecule type" value="Genomic_DNA"/>
</dbReference>
<dbReference type="Proteomes" id="UP001595969">
    <property type="component" value="Unassembled WGS sequence"/>
</dbReference>
<dbReference type="RefSeq" id="WP_204655122.1">
    <property type="nucleotide sequence ID" value="NZ_JAFBFD010000058.1"/>
</dbReference>
<comment type="caution">
    <text evidence="2">The sequence shown here is derived from an EMBL/GenBank/DDBJ whole genome shotgun (WGS) entry which is preliminary data.</text>
</comment>
<feature type="transmembrane region" description="Helical" evidence="1">
    <location>
        <begin position="43"/>
        <end position="68"/>
    </location>
</feature>
<protein>
    <submittedName>
        <fullName evidence="2">DUF1146 family protein</fullName>
    </submittedName>
</protein>
<dbReference type="InterPro" id="IPR009526">
    <property type="entry name" value="DUF1146"/>
</dbReference>
<sequence length="77" mass="8794">MQVFGVDAIIRITSHFIFIYLAFWALGSIRLDNFFKANQVTQIRLVIALISTAVGYIVSTFFLELIILCKNLFMVGF</sequence>
<gene>
    <name evidence="2" type="ORF">ACFO5I_10715</name>
</gene>
<keyword evidence="1" id="KW-0812">Transmembrane</keyword>
<evidence type="ECO:0000313" key="2">
    <source>
        <dbReference type="EMBL" id="MFC4720195.1"/>
    </source>
</evidence>
<keyword evidence="1" id="KW-0472">Membrane</keyword>